<gene>
    <name evidence="1" type="ORF">SPELUC_LOCUS7122</name>
</gene>
<dbReference type="EMBL" id="CAJVPW010009112">
    <property type="protein sequence ID" value="CAG8601129.1"/>
    <property type="molecule type" value="Genomic_DNA"/>
</dbReference>
<evidence type="ECO:0000313" key="1">
    <source>
        <dbReference type="EMBL" id="CAG8601129.1"/>
    </source>
</evidence>
<comment type="caution">
    <text evidence="1">The sequence shown here is derived from an EMBL/GenBank/DDBJ whole genome shotgun (WGS) entry which is preliminary data.</text>
</comment>
<protein>
    <submittedName>
        <fullName evidence="1">18156_t:CDS:1</fullName>
    </submittedName>
</protein>
<dbReference type="Proteomes" id="UP000789366">
    <property type="component" value="Unassembled WGS sequence"/>
</dbReference>
<evidence type="ECO:0000313" key="2">
    <source>
        <dbReference type="Proteomes" id="UP000789366"/>
    </source>
</evidence>
<sequence>MPKSKIHAATYAGSDVKQKFLRIVSSRNHPRENETKLDFSVFKKVHTNEPQESYYQPDIFSSEMKKECDRAFLKFFICCGIPFSVVEHPFFLEFIKCLNKVYEPPK</sequence>
<name>A0ACA9MP04_9GLOM</name>
<reference evidence="1" key="1">
    <citation type="submission" date="2021-06" db="EMBL/GenBank/DDBJ databases">
        <authorList>
            <person name="Kallberg Y."/>
            <person name="Tangrot J."/>
            <person name="Rosling A."/>
        </authorList>
    </citation>
    <scope>NUCLEOTIDE SEQUENCE</scope>
    <source>
        <strain evidence="1">28 12/20/2015</strain>
    </source>
</reference>
<proteinExistence type="predicted"/>
<organism evidence="1 2">
    <name type="scientific">Cetraspora pellucida</name>
    <dbReference type="NCBI Taxonomy" id="1433469"/>
    <lineage>
        <taxon>Eukaryota</taxon>
        <taxon>Fungi</taxon>
        <taxon>Fungi incertae sedis</taxon>
        <taxon>Mucoromycota</taxon>
        <taxon>Glomeromycotina</taxon>
        <taxon>Glomeromycetes</taxon>
        <taxon>Diversisporales</taxon>
        <taxon>Gigasporaceae</taxon>
        <taxon>Cetraspora</taxon>
    </lineage>
</organism>
<accession>A0ACA9MP04</accession>
<keyword evidence="2" id="KW-1185">Reference proteome</keyword>